<dbReference type="Gene3D" id="1.20.1250.20">
    <property type="entry name" value="MFS general substrate transporter like domains"/>
    <property type="match status" value="1"/>
</dbReference>
<dbReference type="PANTHER" id="PTHR43791:SF63">
    <property type="entry name" value="HIGH AFFINITY CYSTEINE TRANSPORTER"/>
    <property type="match status" value="1"/>
</dbReference>
<feature type="transmembrane region" description="Helical" evidence="7">
    <location>
        <begin position="343"/>
        <end position="363"/>
    </location>
</feature>
<dbReference type="AlphaFoldDB" id="A0A7R8AJY6"/>
<feature type="transmembrane region" description="Helical" evidence="7">
    <location>
        <begin position="145"/>
        <end position="163"/>
    </location>
</feature>
<feature type="transmembrane region" description="Helical" evidence="7">
    <location>
        <begin position="463"/>
        <end position="483"/>
    </location>
</feature>
<dbReference type="GO" id="GO:0033229">
    <property type="term" value="F:cysteine transmembrane transporter activity"/>
    <property type="evidence" value="ECO:0007669"/>
    <property type="project" value="TreeGrafter"/>
</dbReference>
<evidence type="ECO:0000256" key="6">
    <source>
        <dbReference type="ARBA" id="ARBA00037968"/>
    </source>
</evidence>
<gene>
    <name evidence="9" type="ORF">APUU_20375A</name>
</gene>
<evidence type="ECO:0000259" key="8">
    <source>
        <dbReference type="PROSITE" id="PS50850"/>
    </source>
</evidence>
<dbReference type="SUPFAM" id="SSF103473">
    <property type="entry name" value="MFS general substrate transporter"/>
    <property type="match status" value="1"/>
</dbReference>
<dbReference type="RefSeq" id="XP_041552137.1">
    <property type="nucleotide sequence ID" value="XM_041699009.1"/>
</dbReference>
<evidence type="ECO:0000256" key="1">
    <source>
        <dbReference type="ARBA" id="ARBA00004141"/>
    </source>
</evidence>
<dbReference type="Proteomes" id="UP000654913">
    <property type="component" value="Chromosome 2"/>
</dbReference>
<protein>
    <recommendedName>
        <fullName evidence="8">Major facilitator superfamily (MFS) profile domain-containing protein</fullName>
    </recommendedName>
</protein>
<dbReference type="OrthoDB" id="6730379at2759"/>
<dbReference type="Pfam" id="PF07690">
    <property type="entry name" value="MFS_1"/>
    <property type="match status" value="1"/>
</dbReference>
<dbReference type="GeneID" id="64969948"/>
<dbReference type="PANTHER" id="PTHR43791">
    <property type="entry name" value="PERMEASE-RELATED"/>
    <property type="match status" value="1"/>
</dbReference>
<dbReference type="GO" id="GO:0016020">
    <property type="term" value="C:membrane"/>
    <property type="evidence" value="ECO:0007669"/>
    <property type="project" value="UniProtKB-SubCell"/>
</dbReference>
<evidence type="ECO:0000256" key="5">
    <source>
        <dbReference type="ARBA" id="ARBA00023136"/>
    </source>
</evidence>
<keyword evidence="4 7" id="KW-1133">Transmembrane helix</keyword>
<dbReference type="PROSITE" id="PS50850">
    <property type="entry name" value="MFS"/>
    <property type="match status" value="1"/>
</dbReference>
<feature type="transmembrane region" description="Helical" evidence="7">
    <location>
        <begin position="240"/>
        <end position="258"/>
    </location>
</feature>
<feature type="transmembrane region" description="Helical" evidence="7">
    <location>
        <begin position="434"/>
        <end position="457"/>
    </location>
</feature>
<evidence type="ECO:0000256" key="3">
    <source>
        <dbReference type="ARBA" id="ARBA00022692"/>
    </source>
</evidence>
<sequence>MNTSKETTNPLPLTNSSHAQVELAEAGQHVDRNSLDIQKPKAIDERVDHEVAEYAGTTRIEIDATTNNRLKRMIDRRVLSVMIVTYFLQALDKGTISFVSIMGFNEDNNLVEQQFSWLTTCIYIAVLVVEYPTNLIIQRVPIAKYLSFNIIAWGVVLACHAACKNFAGLVAVRTILGIFEACTQPTFIVLSAMWYKREEQAGSVTYWYMMNGGQQVVGGILSYCFTLIKSGPLKSWQALFISYGGVTVLWGLFVGQYMPDSPMRAKCYNEADKRLMVERVRENQTSLQNKAFRREQLIEALTDPQTWGYCLISICTTLPTSGLGAFKSIIIKGFNFTTLQTQLLAMVLGFYIILVLFSSLYLVRKTGQNLLVMGVYCIPSFIGTIVLMTVENKNNATRIGLLISYYITLSFWSAQTLALSMISRNVAGQTKKAAVVTCNFISWATAAAVGPQVFLSWDAPRYFIAFSTHIGCYSLLVVVIFLLRWHLMRQNAKKDALYERDETYANAFEDLTDRENTNFRYIY</sequence>
<evidence type="ECO:0000256" key="4">
    <source>
        <dbReference type="ARBA" id="ARBA00022989"/>
    </source>
</evidence>
<dbReference type="EMBL" id="AP024444">
    <property type="protein sequence ID" value="BCS19943.1"/>
    <property type="molecule type" value="Genomic_DNA"/>
</dbReference>
<accession>A0A7R8AJY6</accession>
<feature type="transmembrane region" description="Helical" evidence="7">
    <location>
        <begin position="115"/>
        <end position="133"/>
    </location>
</feature>
<evidence type="ECO:0000313" key="9">
    <source>
        <dbReference type="EMBL" id="BCS19943.1"/>
    </source>
</evidence>
<dbReference type="InterPro" id="IPR011701">
    <property type="entry name" value="MFS"/>
</dbReference>
<comment type="similarity">
    <text evidence="6">Belongs to the major facilitator superfamily. Allantoate permease family.</text>
</comment>
<reference evidence="9" key="2">
    <citation type="submission" date="2021-02" db="EMBL/GenBank/DDBJ databases">
        <title>Aspergillus puulaauensis MK2 genome sequence.</title>
        <authorList>
            <person name="Futagami T."/>
            <person name="Mori K."/>
            <person name="Kadooka C."/>
            <person name="Tanaka T."/>
        </authorList>
    </citation>
    <scope>NUCLEOTIDE SEQUENCE</scope>
    <source>
        <strain evidence="9">MK2</strain>
    </source>
</reference>
<evidence type="ECO:0000256" key="2">
    <source>
        <dbReference type="ARBA" id="ARBA00022448"/>
    </source>
</evidence>
<keyword evidence="10" id="KW-1185">Reference proteome</keyword>
<proteinExistence type="inferred from homology"/>
<keyword evidence="3 7" id="KW-0812">Transmembrane</keyword>
<keyword evidence="5 7" id="KW-0472">Membrane</keyword>
<dbReference type="FunFam" id="1.20.1250.20:FF:000064">
    <property type="entry name" value="MFS allantoate transporter"/>
    <property type="match status" value="1"/>
</dbReference>
<keyword evidence="2" id="KW-0813">Transport</keyword>
<comment type="subcellular location">
    <subcellularLocation>
        <location evidence="1">Membrane</location>
        <topology evidence="1">Multi-pass membrane protein</topology>
    </subcellularLocation>
</comment>
<evidence type="ECO:0000313" key="10">
    <source>
        <dbReference type="Proteomes" id="UP000654913"/>
    </source>
</evidence>
<dbReference type="KEGG" id="apuu:APUU_20375A"/>
<feature type="transmembrane region" description="Helical" evidence="7">
    <location>
        <begin position="78"/>
        <end position="103"/>
    </location>
</feature>
<feature type="transmembrane region" description="Helical" evidence="7">
    <location>
        <begin position="370"/>
        <end position="390"/>
    </location>
</feature>
<organism evidence="9 10">
    <name type="scientific">Aspergillus puulaauensis</name>
    <dbReference type="NCBI Taxonomy" id="1220207"/>
    <lineage>
        <taxon>Eukaryota</taxon>
        <taxon>Fungi</taxon>
        <taxon>Dikarya</taxon>
        <taxon>Ascomycota</taxon>
        <taxon>Pezizomycotina</taxon>
        <taxon>Eurotiomycetes</taxon>
        <taxon>Eurotiomycetidae</taxon>
        <taxon>Eurotiales</taxon>
        <taxon>Aspergillaceae</taxon>
        <taxon>Aspergillus</taxon>
    </lineage>
</organism>
<reference evidence="9" key="1">
    <citation type="submission" date="2021-01" db="EMBL/GenBank/DDBJ databases">
        <authorList>
            <consortium name="Aspergillus puulaauensis MK2 genome sequencing consortium"/>
            <person name="Kazuki M."/>
            <person name="Futagami T."/>
        </authorList>
    </citation>
    <scope>NUCLEOTIDE SEQUENCE</scope>
    <source>
        <strain evidence="9">MK2</strain>
    </source>
</reference>
<feature type="transmembrane region" description="Helical" evidence="7">
    <location>
        <begin position="402"/>
        <end position="422"/>
    </location>
</feature>
<name>A0A7R8AJY6_9EURO</name>
<feature type="transmembrane region" description="Helical" evidence="7">
    <location>
        <begin position="307"/>
        <end position="331"/>
    </location>
</feature>
<evidence type="ECO:0000256" key="7">
    <source>
        <dbReference type="SAM" id="Phobius"/>
    </source>
</evidence>
<feature type="domain" description="Major facilitator superfamily (MFS) profile" evidence="8">
    <location>
        <begin position="78"/>
        <end position="492"/>
    </location>
</feature>
<dbReference type="InterPro" id="IPR036259">
    <property type="entry name" value="MFS_trans_sf"/>
</dbReference>
<dbReference type="InterPro" id="IPR020846">
    <property type="entry name" value="MFS_dom"/>
</dbReference>